<name>A0A5E6MFA8_9BACT</name>
<dbReference type="Gene3D" id="3.10.620.30">
    <property type="match status" value="1"/>
</dbReference>
<dbReference type="Proteomes" id="UP000334923">
    <property type="component" value="Unassembled WGS sequence"/>
</dbReference>
<sequence length="1128" mass="126229">MGIHVAIRHRTEYHFDRLVTIYPHILRLRPAPHCRTPILAYSLKVAPEQHFLNWQQDPFANHLARLVFQERARSLLVDVEVIADLTVLDPFDFFVEESAERWPFRYPAALAKELAPYLECETAGPLLQTFLHGIERQERNTVLFLVALNRRLQKTIDYSVRMEPGVQSCEETLASHLGSCRDTGWLLVQILRHLGLAARFVSGYLVQLAADEKPLEGPAGPAQDFTDLHAWAEVYLPGAGWIGLDPTSGLFAGEGHIPLACTPQPSTAAPIVGATDPCEVTFTFHNTVTRIRETPRVTKPYSDRQWAAIMDLGQWVEARLAAGDVRLTMGGEPTFVAVDARDTPEWNNAALGEQKRERAEILVRKLQQEFAPGSLLHSGEGKWYPGEPLPRWALGLYWRKDRVPVWRDAGLLAIAGSDSGRTLSDAQRFAGTLARYLGVAEQFVLPAYEDALHYLQQEAELPVNLDLAQLRLDDARERRSLAEKLSRGLNQPVGFVLPLAWDETRETWRSTAWTFRRGRLILIPGDSPLGLRLPLDALPWVAEEDREIRPEVDPFATHMPLADIQGEVAARYNRPVPSPAAAEKTQAPADADVAPRQIPHTALAIEPRGGGLYVFLPPLERLEHALDLIAAIEATAAHLGLPVVLEGYPPPRDTRLEKLQVTPDPGVIEVNIHPSQSWEELVAHTEGLYEAARQSRLGAEKFMLDGRHTGTGGGNHITLSGNTPADSPFLRRPDLLQSLITYWQHHPALSYFFSGLFVGPTSQAPRVDEGRHEALYELEIAFSQIPPGEAHQPWLVDRLFRNLLVDVTGNTHRAEICIDKLFSPSGPAGRQGLVELRAFEMPPHARMSLVQQLLVRALLLRFWEHPYRHALMRWGTELHDRFLLPHYLWEDLREILLDLQAHDLPFDLAWFEPFLEFRFPVYGQVQLGDIGIELRAAIEPWHVLGEEVTGQGTARYVDSSVERLQVLLSGMSDTRHVLACNGRRIPLRKTGTPDREVAGVRYRAWQPPSALHPTIPVHSPLVFDLIDTWNGRSIGGCTLHVMHPGGRNSEQYPVNAWEAEARRQSRFEQIGHTPGPYTPPPVMWARGPVAGSFVPEGSHSGAMDAPPVETNADYPAILDLRLGGALPR</sequence>
<accession>A0A5E6MFA8</accession>
<keyword evidence="3" id="KW-1185">Reference proteome</keyword>
<dbReference type="InterPro" id="IPR002931">
    <property type="entry name" value="Transglutaminase-like"/>
</dbReference>
<protein>
    <recommendedName>
        <fullName evidence="1">Transglutaminase-like domain-containing protein</fullName>
    </recommendedName>
</protein>
<evidence type="ECO:0000313" key="2">
    <source>
        <dbReference type="EMBL" id="VVM08177.1"/>
    </source>
</evidence>
<dbReference type="Pfam" id="PF08379">
    <property type="entry name" value="Bact_transglu_N"/>
    <property type="match status" value="1"/>
</dbReference>
<dbReference type="InterPro" id="IPR018667">
    <property type="entry name" value="DUF2126"/>
</dbReference>
<reference evidence="2 3" key="1">
    <citation type="submission" date="2019-09" db="EMBL/GenBank/DDBJ databases">
        <authorList>
            <person name="Cremers G."/>
        </authorList>
    </citation>
    <scope>NUCLEOTIDE SEQUENCE [LARGE SCALE GENOMIC DNA]</scope>
    <source>
        <strain evidence="2">4A</strain>
    </source>
</reference>
<dbReference type="AlphaFoldDB" id="A0A5E6MFA8"/>
<dbReference type="InterPro" id="IPR013589">
    <property type="entry name" value="Bac_transglu_N"/>
</dbReference>
<proteinExistence type="predicted"/>
<evidence type="ECO:0000259" key="1">
    <source>
        <dbReference type="SMART" id="SM00460"/>
    </source>
</evidence>
<dbReference type="InterPro" id="IPR038765">
    <property type="entry name" value="Papain-like_cys_pep_sf"/>
</dbReference>
<dbReference type="SUPFAM" id="SSF54001">
    <property type="entry name" value="Cysteine proteinases"/>
    <property type="match status" value="1"/>
</dbReference>
<organism evidence="2 3">
    <name type="scientific">Methylacidimicrobium tartarophylax</name>
    <dbReference type="NCBI Taxonomy" id="1041768"/>
    <lineage>
        <taxon>Bacteria</taxon>
        <taxon>Pseudomonadati</taxon>
        <taxon>Verrucomicrobiota</taxon>
        <taxon>Methylacidimicrobium</taxon>
    </lineage>
</organism>
<dbReference type="EMBL" id="CABFVA020000120">
    <property type="protein sequence ID" value="VVM08177.1"/>
    <property type="molecule type" value="Genomic_DNA"/>
</dbReference>
<dbReference type="SMART" id="SM00460">
    <property type="entry name" value="TGc"/>
    <property type="match status" value="1"/>
</dbReference>
<dbReference type="Pfam" id="PF09899">
    <property type="entry name" value="DUF2126"/>
    <property type="match status" value="1"/>
</dbReference>
<dbReference type="OrthoDB" id="9804872at2"/>
<dbReference type="PANTHER" id="PTHR33490">
    <property type="entry name" value="BLR5614 PROTEIN-RELATED"/>
    <property type="match status" value="1"/>
</dbReference>
<gene>
    <name evidence="2" type="ORF">MAMT_02166</name>
</gene>
<dbReference type="Pfam" id="PF01841">
    <property type="entry name" value="Transglut_core"/>
    <property type="match status" value="1"/>
</dbReference>
<dbReference type="RefSeq" id="WP_142660990.1">
    <property type="nucleotide sequence ID" value="NZ_CABFVA020000120.1"/>
</dbReference>
<evidence type="ECO:0000313" key="3">
    <source>
        <dbReference type="Proteomes" id="UP000334923"/>
    </source>
</evidence>
<feature type="domain" description="Transglutaminase-like" evidence="1">
    <location>
        <begin position="172"/>
        <end position="248"/>
    </location>
</feature>
<dbReference type="PANTHER" id="PTHR33490:SF1">
    <property type="entry name" value="SLL1233 PROTEIN"/>
    <property type="match status" value="1"/>
</dbReference>